<keyword evidence="5" id="KW-1185">Reference proteome</keyword>
<proteinExistence type="predicted"/>
<gene>
    <name evidence="4" type="ORF">P4O66_005253</name>
</gene>
<dbReference type="PROSITE" id="PS50013">
    <property type="entry name" value="CHROMO_2"/>
    <property type="match status" value="1"/>
</dbReference>
<sequence>MSRLGYRNTKADALSCIYLGEMEEDSNDQENILPTWVHLASIRWEIDEEIEQATQGPLDEVSPGDTPPQPVDYDGTLVYAVRHILDSRRQGNLVQYLVDWEGFGLEEQSWVPHCDVLDPDRPAPRSRRCPRRLPSGVFRA</sequence>
<comment type="subcellular location">
    <subcellularLocation>
        <location evidence="1">Nucleus</location>
    </subcellularLocation>
</comment>
<evidence type="ECO:0000313" key="4">
    <source>
        <dbReference type="EMBL" id="KAK1806755.1"/>
    </source>
</evidence>
<comment type="caution">
    <text evidence="4">The sequence shown here is derived from an EMBL/GenBank/DDBJ whole genome shotgun (WGS) entry which is preliminary data.</text>
</comment>
<dbReference type="EMBL" id="JAROKS010000001">
    <property type="protein sequence ID" value="KAK1806755.1"/>
    <property type="molecule type" value="Genomic_DNA"/>
</dbReference>
<organism evidence="4 5">
    <name type="scientific">Electrophorus voltai</name>
    <dbReference type="NCBI Taxonomy" id="2609070"/>
    <lineage>
        <taxon>Eukaryota</taxon>
        <taxon>Metazoa</taxon>
        <taxon>Chordata</taxon>
        <taxon>Craniata</taxon>
        <taxon>Vertebrata</taxon>
        <taxon>Euteleostomi</taxon>
        <taxon>Actinopterygii</taxon>
        <taxon>Neopterygii</taxon>
        <taxon>Teleostei</taxon>
        <taxon>Ostariophysi</taxon>
        <taxon>Gymnotiformes</taxon>
        <taxon>Gymnotoidei</taxon>
        <taxon>Gymnotidae</taxon>
        <taxon>Electrophorus</taxon>
    </lineage>
</organism>
<dbReference type="InterPro" id="IPR023780">
    <property type="entry name" value="Chromo_domain"/>
</dbReference>
<accession>A0AAD8ZXD4</accession>
<feature type="region of interest" description="Disordered" evidence="2">
    <location>
        <begin position="121"/>
        <end position="140"/>
    </location>
</feature>
<evidence type="ECO:0000313" key="5">
    <source>
        <dbReference type="Proteomes" id="UP001239994"/>
    </source>
</evidence>
<dbReference type="AlphaFoldDB" id="A0AAD8ZXD4"/>
<reference evidence="4" key="1">
    <citation type="submission" date="2023-03" db="EMBL/GenBank/DDBJ databases">
        <title>Electrophorus voltai genome.</title>
        <authorList>
            <person name="Bian C."/>
        </authorList>
    </citation>
    <scope>NUCLEOTIDE SEQUENCE</scope>
    <source>
        <strain evidence="4">CB-2022</strain>
        <tissue evidence="4">Muscle</tissue>
    </source>
</reference>
<dbReference type="GO" id="GO:0005634">
    <property type="term" value="C:nucleus"/>
    <property type="evidence" value="ECO:0007669"/>
    <property type="project" value="UniProtKB-SubCell"/>
</dbReference>
<evidence type="ECO:0000256" key="2">
    <source>
        <dbReference type="SAM" id="MobiDB-lite"/>
    </source>
</evidence>
<dbReference type="Proteomes" id="UP001239994">
    <property type="component" value="Unassembled WGS sequence"/>
</dbReference>
<dbReference type="InterPro" id="IPR000953">
    <property type="entry name" value="Chromo/chromo_shadow_dom"/>
</dbReference>
<dbReference type="Pfam" id="PF00385">
    <property type="entry name" value="Chromo"/>
    <property type="match status" value="1"/>
</dbReference>
<feature type="non-terminal residue" evidence="4">
    <location>
        <position position="1"/>
    </location>
</feature>
<dbReference type="InterPro" id="IPR016197">
    <property type="entry name" value="Chromo-like_dom_sf"/>
</dbReference>
<protein>
    <recommendedName>
        <fullName evidence="3">Chromo domain-containing protein</fullName>
    </recommendedName>
</protein>
<feature type="domain" description="Chromo" evidence="3">
    <location>
        <begin position="79"/>
        <end position="133"/>
    </location>
</feature>
<dbReference type="Gene3D" id="2.40.50.40">
    <property type="match status" value="1"/>
</dbReference>
<dbReference type="SUPFAM" id="SSF54160">
    <property type="entry name" value="Chromo domain-like"/>
    <property type="match status" value="1"/>
</dbReference>
<name>A0AAD8ZXD4_9TELE</name>
<evidence type="ECO:0000256" key="1">
    <source>
        <dbReference type="ARBA" id="ARBA00004123"/>
    </source>
</evidence>
<evidence type="ECO:0000259" key="3">
    <source>
        <dbReference type="PROSITE" id="PS50013"/>
    </source>
</evidence>